<feature type="domain" description="Plastid division protein CDP1-like IMS" evidence="2">
    <location>
        <begin position="798"/>
        <end position="900"/>
    </location>
</feature>
<sequence length="934" mass="102240">MCPNNGWMFTGRWREKDGAAGPPLPDFDGAEQRMSAGARFGVRLSSNCRASSIVVFAGVGDADRWAISCSVHEGKSLVALRNILPGALHLKGFHQLGVFWDRGKRLQLSEEFVVVVLRRAEIVFASQVAFKTCIELQSAFFGTRRYERKTSERTAQFSAPTFSTGRCTWTGVSKGGFVTNALASSFPSVTKAEKALSLPLDYYQVLGAETHFLADSIVRCYEARLAHPPKEGFSQEALFSRLEILRGARDTLAEPDLRGDYNQGLVEDEAGTLVVDVPWSKVSGALCLLQEVGEMEVVLQAGQSLLEERLPKTMRRDVVLAMALAYVELSREAMAEAVPTVVRSCDLLETALKLLQEEGGSSLAPELQEQIEETLEELTPRCVLELLAFPLDKEHTSQREEGLQGLRSILWAVGEGGVSAPIRGFTREQFIKDAFSYMTSSEQVALWDSTPDNVPAESFEVYAVALAHVAEGFTAKKPVYVVKADELFWQLQASLESDGEPGSPLDHSLERAMCWLLMGEVDQSMACLGLQDGSEQYRDPAVIEFVYAHSQGSEDGDLLPGLCKLLETWLGEVVFPTFRNTENSQVRLGDYYDDPEVITILEQWETTAGGSSTALSRIGSALDSIKASAIQTLQKVFPRGKGAEVKENTTTSALSLGVEQDTDSPDKDYEQYGYHRGIGGEVDGSDMSAPSGFVPSATMASPRAPGWSETEENDGYPSGGKTLPSRTVDQEGLSLVQIACSGIVFGALVMTGLKVLPLWSGSSKFGANAPAATTSPVSSGVVEERQVKEVTKMDARLAEAMVRKWQMAKARALGSSHSVSHLSEVLEGKMLDSWTDRVNEVARNGWFWEYRLVGLNIDSVTVSEDGRRAIVEATLQEAARLFDNKNPEHKDSYRSTYTTRRGIDYSLSLKVIDERKLLLRSVALAFELPVSAVN</sequence>
<name>A0A176W1T2_MARPO</name>
<evidence type="ECO:0000313" key="6">
    <source>
        <dbReference type="Proteomes" id="UP000077202"/>
    </source>
</evidence>
<dbReference type="GO" id="GO:0009706">
    <property type="term" value="C:chloroplast inner membrane"/>
    <property type="evidence" value="ECO:0007669"/>
    <property type="project" value="TreeGrafter"/>
</dbReference>
<dbReference type="Pfam" id="PF25515">
    <property type="entry name" value="Arm_PDR"/>
    <property type="match status" value="1"/>
</dbReference>
<feature type="domain" description="Plastid division protein CDP1-like 1st alpha solenoid" evidence="4">
    <location>
        <begin position="276"/>
        <end position="419"/>
    </location>
</feature>
<dbReference type="InterPro" id="IPR058032">
    <property type="entry name" value="CDP1-like_a_solenoid_1"/>
</dbReference>
<gene>
    <name evidence="5" type="ORF">AXG93_815s1060</name>
</gene>
<dbReference type="PANTHER" id="PTHR33925">
    <property type="entry name" value="PLASTID DIVISION PROTEIN CDP1, CHLOROPLASTIC-RELATED"/>
    <property type="match status" value="1"/>
</dbReference>
<dbReference type="EMBL" id="LVLJ01002167">
    <property type="protein sequence ID" value="OAE26445.1"/>
    <property type="molecule type" value="Genomic_DNA"/>
</dbReference>
<evidence type="ECO:0000259" key="2">
    <source>
        <dbReference type="Pfam" id="PF13355"/>
    </source>
</evidence>
<dbReference type="Proteomes" id="UP000077202">
    <property type="component" value="Unassembled WGS sequence"/>
</dbReference>
<dbReference type="InterPro" id="IPR057137">
    <property type="entry name" value="CDP1-like_a_solenoid_2"/>
</dbReference>
<accession>A0A176W1T2</accession>
<dbReference type="GO" id="GO:0010020">
    <property type="term" value="P:chloroplast fission"/>
    <property type="evidence" value="ECO:0007669"/>
    <property type="project" value="TreeGrafter"/>
</dbReference>
<dbReference type="Pfam" id="PF13355">
    <property type="entry name" value="ARC6-like_IMS"/>
    <property type="match status" value="1"/>
</dbReference>
<keyword evidence="6" id="KW-1185">Reference proteome</keyword>
<proteinExistence type="predicted"/>
<evidence type="ECO:0000256" key="1">
    <source>
        <dbReference type="SAM" id="MobiDB-lite"/>
    </source>
</evidence>
<dbReference type="AlphaFoldDB" id="A0A176W1T2"/>
<reference evidence="5" key="1">
    <citation type="submission" date="2016-03" db="EMBL/GenBank/DDBJ databases">
        <title>Mechanisms controlling the formation of the plant cell surface in tip-growing cells are functionally conserved among land plants.</title>
        <authorList>
            <person name="Honkanen S."/>
            <person name="Jones V.A."/>
            <person name="Morieri G."/>
            <person name="Champion C."/>
            <person name="Hetherington A.J."/>
            <person name="Kelly S."/>
            <person name="Saint-Marcoux D."/>
            <person name="Proust H."/>
            <person name="Prescott H."/>
            <person name="Dolan L."/>
        </authorList>
    </citation>
    <scope>NUCLEOTIDE SEQUENCE [LARGE SCALE GENOMIC DNA]</scope>
    <source>
        <tissue evidence="5">Whole gametophyte</tissue>
    </source>
</reference>
<comment type="caution">
    <text evidence="5">The sequence shown here is derived from an EMBL/GenBank/DDBJ whole genome shotgun (WGS) entry which is preliminary data.</text>
</comment>
<evidence type="ECO:0000259" key="3">
    <source>
        <dbReference type="Pfam" id="PF23468"/>
    </source>
</evidence>
<organism evidence="5 6">
    <name type="scientific">Marchantia polymorpha subsp. ruderalis</name>
    <dbReference type="NCBI Taxonomy" id="1480154"/>
    <lineage>
        <taxon>Eukaryota</taxon>
        <taxon>Viridiplantae</taxon>
        <taxon>Streptophyta</taxon>
        <taxon>Embryophyta</taxon>
        <taxon>Marchantiophyta</taxon>
        <taxon>Marchantiopsida</taxon>
        <taxon>Marchantiidae</taxon>
        <taxon>Marchantiales</taxon>
        <taxon>Marchantiaceae</taxon>
        <taxon>Marchantia</taxon>
    </lineage>
</organism>
<dbReference type="Pfam" id="PF23468">
    <property type="entry name" value="ARC6"/>
    <property type="match status" value="1"/>
</dbReference>
<dbReference type="PANTHER" id="PTHR33925:SF1">
    <property type="entry name" value="PROTEIN ACCUMULATION AND REPLICATION OF CHLOROPLASTS 6, CHLOROPLASTIC"/>
    <property type="match status" value="1"/>
</dbReference>
<evidence type="ECO:0000259" key="4">
    <source>
        <dbReference type="Pfam" id="PF25515"/>
    </source>
</evidence>
<dbReference type="InterPro" id="IPR044685">
    <property type="entry name" value="CPD1-like"/>
</dbReference>
<feature type="region of interest" description="Disordered" evidence="1">
    <location>
        <begin position="697"/>
        <end position="725"/>
    </location>
</feature>
<dbReference type="InterPro" id="IPR025344">
    <property type="entry name" value="CDP1-like_IMS"/>
</dbReference>
<protein>
    <submittedName>
        <fullName evidence="5">Uncharacterized protein</fullName>
    </submittedName>
</protein>
<evidence type="ECO:0000313" key="5">
    <source>
        <dbReference type="EMBL" id="OAE26445.1"/>
    </source>
</evidence>
<feature type="domain" description="Plastid division protein CDP1-like 2nd alpha solenoid" evidence="3">
    <location>
        <begin position="437"/>
        <end position="616"/>
    </location>
</feature>